<feature type="non-terminal residue" evidence="2">
    <location>
        <position position="57"/>
    </location>
</feature>
<dbReference type="EMBL" id="CAXAMM010013002">
    <property type="protein sequence ID" value="CAK9030251.1"/>
    <property type="molecule type" value="Genomic_DNA"/>
</dbReference>
<evidence type="ECO:0000313" key="2">
    <source>
        <dbReference type="EMBL" id="CAK9030251.1"/>
    </source>
</evidence>
<dbReference type="EMBL" id="CAXAMM010012669">
    <property type="protein sequence ID" value="CAK9029533.1"/>
    <property type="molecule type" value="Genomic_DNA"/>
</dbReference>
<name>A0ABP0KTQ4_9DINO</name>
<protein>
    <submittedName>
        <fullName evidence="2">Uncharacterized protein</fullName>
    </submittedName>
</protein>
<proteinExistence type="predicted"/>
<comment type="caution">
    <text evidence="2">The sequence shown here is derived from an EMBL/GenBank/DDBJ whole genome shotgun (WGS) entry which is preliminary data.</text>
</comment>
<sequence length="57" mass="5953">MMLASGHSGDAALQSLTALENASTFAAAYQVGKLEAGACTNLLKHVSSTVREQLKEM</sequence>
<accession>A0ABP0KTQ4</accession>
<evidence type="ECO:0000313" key="1">
    <source>
        <dbReference type="EMBL" id="CAK9029533.1"/>
    </source>
</evidence>
<dbReference type="Proteomes" id="UP001642464">
    <property type="component" value="Unassembled WGS sequence"/>
</dbReference>
<reference evidence="2 3" key="1">
    <citation type="submission" date="2024-02" db="EMBL/GenBank/DDBJ databases">
        <authorList>
            <person name="Chen Y."/>
            <person name="Shah S."/>
            <person name="Dougan E. K."/>
            <person name="Thang M."/>
            <person name="Chan C."/>
        </authorList>
    </citation>
    <scope>NUCLEOTIDE SEQUENCE [LARGE SCALE GENOMIC DNA]</scope>
</reference>
<organism evidence="2 3">
    <name type="scientific">Durusdinium trenchii</name>
    <dbReference type="NCBI Taxonomy" id="1381693"/>
    <lineage>
        <taxon>Eukaryota</taxon>
        <taxon>Sar</taxon>
        <taxon>Alveolata</taxon>
        <taxon>Dinophyceae</taxon>
        <taxon>Suessiales</taxon>
        <taxon>Symbiodiniaceae</taxon>
        <taxon>Durusdinium</taxon>
    </lineage>
</organism>
<gene>
    <name evidence="1" type="ORF">SCF082_LOCUS18831</name>
    <name evidence="2" type="ORF">SCF082_LOCUS19141</name>
</gene>
<keyword evidence="3" id="KW-1185">Reference proteome</keyword>
<evidence type="ECO:0000313" key="3">
    <source>
        <dbReference type="Proteomes" id="UP001642464"/>
    </source>
</evidence>